<dbReference type="SMART" id="SM00062">
    <property type="entry name" value="PBPb"/>
    <property type="match status" value="1"/>
</dbReference>
<sequence length="280" mass="31922">MPIAVYHEQKSTYANRSFPALKSLHLALITLLLLLFMPVSQACQLTMQAQHFPPRFIKAADGSWTGYNIELFQALAKELGCSSQFLETPWGRSMQLLASGELDAMSNVSYNEQRAEFAYFIGPHQQEQVKLVTNLVPAPDKTSLTDLVNGKDLIAAMQGIYYGAAFEQALETAPAFRQRLVFVTLNQQKLELFLSGRVQYMLEDQLNLQQLYLHNTLNPSQHKALFTLYENPVYFAFSKKRWSDSQQQTLSNAWQKLVAEGKVQQLQQQYFAEQITDKQP</sequence>
<protein>
    <submittedName>
        <fullName evidence="4">Extracellular solute-binding protein</fullName>
    </submittedName>
</protein>
<gene>
    <name evidence="4" type="ORF">AJE_08472</name>
</gene>
<dbReference type="PANTHER" id="PTHR35936:SF25">
    <property type="entry name" value="ABC TRANSPORTER SUBSTRATE-BINDING PROTEIN"/>
    <property type="match status" value="1"/>
</dbReference>
<dbReference type="SUPFAM" id="SSF53850">
    <property type="entry name" value="Periplasmic binding protein-like II"/>
    <property type="match status" value="1"/>
</dbReference>
<dbReference type="AlphaFoldDB" id="H3ZEB2"/>
<keyword evidence="5" id="KW-1185">Reference proteome</keyword>
<evidence type="ECO:0000313" key="4">
    <source>
        <dbReference type="EMBL" id="EHR41043.1"/>
    </source>
</evidence>
<organism evidence="4 5">
    <name type="scientific">Alishewanella jeotgali KCTC 22429</name>
    <dbReference type="NCBI Taxonomy" id="1129374"/>
    <lineage>
        <taxon>Bacteria</taxon>
        <taxon>Pseudomonadati</taxon>
        <taxon>Pseudomonadota</taxon>
        <taxon>Gammaproteobacteria</taxon>
        <taxon>Alteromonadales</taxon>
        <taxon>Alteromonadaceae</taxon>
        <taxon>Alishewanella</taxon>
    </lineage>
</organism>
<name>H3ZEB2_9ALTE</name>
<feature type="domain" description="Solute-binding protein family 3/N-terminal" evidence="3">
    <location>
        <begin position="44"/>
        <end position="274"/>
    </location>
</feature>
<dbReference type="Pfam" id="PF00497">
    <property type="entry name" value="SBP_bac_3"/>
    <property type="match status" value="1"/>
</dbReference>
<keyword evidence="2" id="KW-0732">Signal</keyword>
<dbReference type="STRING" id="1129374.AJE_08472"/>
<dbReference type="RefSeq" id="WP_008950508.1">
    <property type="nucleotide sequence ID" value="NZ_AHTH01000022.1"/>
</dbReference>
<reference evidence="4 5" key="1">
    <citation type="journal article" date="2012" name="J. Bacteriol.">
        <title>Genome Sequence of Extracellular-Protease-Producing Alishewanella jeotgali Isolated from Traditional Korean Fermented Seafood.</title>
        <authorList>
            <person name="Jung J."/>
            <person name="Chun J."/>
            <person name="Park W."/>
        </authorList>
    </citation>
    <scope>NUCLEOTIDE SEQUENCE [LARGE SCALE GENOMIC DNA]</scope>
    <source>
        <strain evidence="4 5">KCTC 22429</strain>
    </source>
</reference>
<dbReference type="Gene3D" id="3.40.190.10">
    <property type="entry name" value="Periplasmic binding protein-like II"/>
    <property type="match status" value="2"/>
</dbReference>
<proteinExistence type="inferred from homology"/>
<accession>H3ZEB2</accession>
<dbReference type="PANTHER" id="PTHR35936">
    <property type="entry name" value="MEMBRANE-BOUND LYTIC MUREIN TRANSGLYCOSYLASE F"/>
    <property type="match status" value="1"/>
</dbReference>
<dbReference type="Proteomes" id="UP000012046">
    <property type="component" value="Unassembled WGS sequence"/>
</dbReference>
<evidence type="ECO:0000313" key="5">
    <source>
        <dbReference type="Proteomes" id="UP000012046"/>
    </source>
</evidence>
<dbReference type="EMBL" id="AHTH01000022">
    <property type="protein sequence ID" value="EHR41043.1"/>
    <property type="molecule type" value="Genomic_DNA"/>
</dbReference>
<evidence type="ECO:0000256" key="2">
    <source>
        <dbReference type="ARBA" id="ARBA00022729"/>
    </source>
</evidence>
<dbReference type="eggNOG" id="COG0834">
    <property type="taxonomic scope" value="Bacteria"/>
</dbReference>
<dbReference type="PATRIC" id="fig|1129374.4.peg.1687"/>
<evidence type="ECO:0000259" key="3">
    <source>
        <dbReference type="SMART" id="SM00062"/>
    </source>
</evidence>
<evidence type="ECO:0000256" key="1">
    <source>
        <dbReference type="ARBA" id="ARBA00010333"/>
    </source>
</evidence>
<comment type="similarity">
    <text evidence="1">Belongs to the bacterial solute-binding protein 3 family.</text>
</comment>
<comment type="caution">
    <text evidence="4">The sequence shown here is derived from an EMBL/GenBank/DDBJ whole genome shotgun (WGS) entry which is preliminary data.</text>
</comment>
<dbReference type="InterPro" id="IPR001638">
    <property type="entry name" value="Solute-binding_3/MltF_N"/>
</dbReference>